<evidence type="ECO:0000256" key="1">
    <source>
        <dbReference type="ARBA" id="ARBA00001974"/>
    </source>
</evidence>
<dbReference type="GO" id="GO:0016709">
    <property type="term" value="F:oxidoreductase activity, acting on paired donors, with incorporation or reduction of molecular oxygen, NAD(P)H as one donor, and incorporation of one atom of oxygen"/>
    <property type="evidence" value="ECO:0007669"/>
    <property type="project" value="UniProtKB-ARBA"/>
</dbReference>
<dbReference type="InterPro" id="IPR036188">
    <property type="entry name" value="FAD/NAD-bd_sf"/>
</dbReference>
<sequence>MKGTSQAPHCDVVVVGAGPTGLLLAGDLARAGLRVTVLEKLSEPSAMPKANAVIGQAARLLQHRGIHRRLGFARMPDPSPLFQFGGLALTLSLSPYDRLHGIRVTQQQLEQALAERAAEAGVTTRRGCEVLNLIDDQQMVSVRFRDRTAEEQTVAARYVVGCDGAHSDVRRIMGIGFPGVTDDDVVSRSADAVVAAASVSAGQSLVEVPGVGSLGLYGWNRTERGAWSMMPRGDGTVLISAMEWPAGDDTTDAAPVTFAEVAQALDRVVGAHVPVQPPTLPGPHQLRRWRGRNTRIASAYRRGRVLLAGDAAHVHNAVGAPGLNVGLQDAACLAWRLAAAVQGHSDALGGYETDRRPAAERVVMHSQVQTLLLSPDSAVTSLRELLGELFEEPAVVSRLIRMLEGSEVTYPAEPADHSLVGTFVPELTKIDELLDDARPTLIDLRGGQEITPEGVTTVCMPVAEPPAALILVRSDGYVAWACDSVKPDELADLERTARRLSGARQAQLES</sequence>
<evidence type="ECO:0000313" key="5">
    <source>
        <dbReference type="EMBL" id="PFG29257.1"/>
    </source>
</evidence>
<keyword evidence="3" id="KW-0274">FAD</keyword>
<name>A0A2A9DR68_9MICO</name>
<feature type="domain" description="FAD-binding" evidence="4">
    <location>
        <begin position="10"/>
        <end position="365"/>
    </location>
</feature>
<dbReference type="PANTHER" id="PTHR43004:SF19">
    <property type="entry name" value="BINDING MONOOXYGENASE, PUTATIVE (JCVI)-RELATED"/>
    <property type="match status" value="1"/>
</dbReference>
<dbReference type="Gene3D" id="3.50.50.60">
    <property type="entry name" value="FAD/NAD(P)-binding domain"/>
    <property type="match status" value="2"/>
</dbReference>
<comment type="cofactor">
    <cofactor evidence="1">
        <name>FAD</name>
        <dbReference type="ChEBI" id="CHEBI:57692"/>
    </cofactor>
</comment>
<reference evidence="5 6" key="1">
    <citation type="submission" date="2017-10" db="EMBL/GenBank/DDBJ databases">
        <title>Sequencing the genomes of 1000 actinobacteria strains.</title>
        <authorList>
            <person name="Klenk H.-P."/>
        </authorList>
    </citation>
    <scope>NUCLEOTIDE SEQUENCE [LARGE SCALE GENOMIC DNA]</scope>
    <source>
        <strain evidence="5 6">DSM 21798</strain>
    </source>
</reference>
<dbReference type="EMBL" id="PDJE01000001">
    <property type="protein sequence ID" value="PFG29257.1"/>
    <property type="molecule type" value="Genomic_DNA"/>
</dbReference>
<dbReference type="PRINTS" id="PR00420">
    <property type="entry name" value="RNGMNOXGNASE"/>
</dbReference>
<evidence type="ECO:0000313" key="6">
    <source>
        <dbReference type="Proteomes" id="UP000221369"/>
    </source>
</evidence>
<dbReference type="AlphaFoldDB" id="A0A2A9DR68"/>
<dbReference type="Proteomes" id="UP000221369">
    <property type="component" value="Unassembled WGS sequence"/>
</dbReference>
<keyword evidence="2" id="KW-0285">Flavoprotein</keyword>
<protein>
    <submittedName>
        <fullName evidence="5">2-polyprenyl-6-methoxyphenol hydroxylase-like FAD-dependent oxidoreductase</fullName>
    </submittedName>
</protein>
<dbReference type="GO" id="GO:0071949">
    <property type="term" value="F:FAD binding"/>
    <property type="evidence" value="ECO:0007669"/>
    <property type="project" value="InterPro"/>
</dbReference>
<dbReference type="InterPro" id="IPR002938">
    <property type="entry name" value="FAD-bd"/>
</dbReference>
<evidence type="ECO:0000256" key="3">
    <source>
        <dbReference type="ARBA" id="ARBA00022827"/>
    </source>
</evidence>
<dbReference type="InterPro" id="IPR050641">
    <property type="entry name" value="RIFMO-like"/>
</dbReference>
<gene>
    <name evidence="5" type="ORF">ATJ78_0157</name>
</gene>
<proteinExistence type="predicted"/>
<evidence type="ECO:0000256" key="2">
    <source>
        <dbReference type="ARBA" id="ARBA00022630"/>
    </source>
</evidence>
<dbReference type="PANTHER" id="PTHR43004">
    <property type="entry name" value="TRK SYSTEM POTASSIUM UPTAKE PROTEIN"/>
    <property type="match status" value="1"/>
</dbReference>
<dbReference type="Pfam" id="PF21274">
    <property type="entry name" value="Rng_hyd_C"/>
    <property type="match status" value="1"/>
</dbReference>
<organism evidence="5 6">
    <name type="scientific">Paramicrobacterium agarici</name>
    <dbReference type="NCBI Taxonomy" id="630514"/>
    <lineage>
        <taxon>Bacteria</taxon>
        <taxon>Bacillati</taxon>
        <taxon>Actinomycetota</taxon>
        <taxon>Actinomycetes</taxon>
        <taxon>Micrococcales</taxon>
        <taxon>Microbacteriaceae</taxon>
        <taxon>Paramicrobacterium</taxon>
    </lineage>
</organism>
<dbReference type="SUPFAM" id="SSF51905">
    <property type="entry name" value="FAD/NAD(P)-binding domain"/>
    <property type="match status" value="1"/>
</dbReference>
<dbReference type="Pfam" id="PF01494">
    <property type="entry name" value="FAD_binding_3"/>
    <property type="match status" value="1"/>
</dbReference>
<evidence type="ECO:0000259" key="4">
    <source>
        <dbReference type="Pfam" id="PF01494"/>
    </source>
</evidence>
<dbReference type="Gene3D" id="3.40.30.120">
    <property type="match status" value="1"/>
</dbReference>
<dbReference type="Gene3D" id="3.30.70.2450">
    <property type="match status" value="1"/>
</dbReference>
<comment type="caution">
    <text evidence="5">The sequence shown here is derived from an EMBL/GenBank/DDBJ whole genome shotgun (WGS) entry which is preliminary data.</text>
</comment>
<accession>A0A2A9DR68</accession>
<keyword evidence="6" id="KW-1185">Reference proteome</keyword>